<evidence type="ECO:0000256" key="1">
    <source>
        <dbReference type="SAM" id="MobiDB-lite"/>
    </source>
</evidence>
<evidence type="ECO:0000313" key="2">
    <source>
        <dbReference type="EMBL" id="EEF44144.1"/>
    </source>
</evidence>
<feature type="region of interest" description="Disordered" evidence="1">
    <location>
        <begin position="159"/>
        <end position="181"/>
    </location>
</feature>
<accession>B9RWY9</accession>
<dbReference type="Proteomes" id="UP000008311">
    <property type="component" value="Unassembled WGS sequence"/>
</dbReference>
<evidence type="ECO:0000313" key="3">
    <source>
        <dbReference type="Proteomes" id="UP000008311"/>
    </source>
</evidence>
<organism evidence="2 3">
    <name type="scientific">Ricinus communis</name>
    <name type="common">Castor bean</name>
    <dbReference type="NCBI Taxonomy" id="3988"/>
    <lineage>
        <taxon>Eukaryota</taxon>
        <taxon>Viridiplantae</taxon>
        <taxon>Streptophyta</taxon>
        <taxon>Embryophyta</taxon>
        <taxon>Tracheophyta</taxon>
        <taxon>Spermatophyta</taxon>
        <taxon>Magnoliopsida</taxon>
        <taxon>eudicotyledons</taxon>
        <taxon>Gunneridae</taxon>
        <taxon>Pentapetalae</taxon>
        <taxon>rosids</taxon>
        <taxon>fabids</taxon>
        <taxon>Malpighiales</taxon>
        <taxon>Euphorbiaceae</taxon>
        <taxon>Acalyphoideae</taxon>
        <taxon>Acalypheae</taxon>
        <taxon>Ricinus</taxon>
    </lineage>
</organism>
<dbReference type="AlphaFoldDB" id="B9RWY9"/>
<name>B9RWY9_RICCO</name>
<proteinExistence type="predicted"/>
<reference evidence="3" key="1">
    <citation type="journal article" date="2010" name="Nat. Biotechnol.">
        <title>Draft genome sequence of the oilseed species Ricinus communis.</title>
        <authorList>
            <person name="Chan A.P."/>
            <person name="Crabtree J."/>
            <person name="Zhao Q."/>
            <person name="Lorenzi H."/>
            <person name="Orvis J."/>
            <person name="Puiu D."/>
            <person name="Melake-Berhan A."/>
            <person name="Jones K.M."/>
            <person name="Redman J."/>
            <person name="Chen G."/>
            <person name="Cahoon E.B."/>
            <person name="Gedil M."/>
            <person name="Stanke M."/>
            <person name="Haas B.J."/>
            <person name="Wortman J.R."/>
            <person name="Fraser-Liggett C.M."/>
            <person name="Ravel J."/>
            <person name="Rabinowicz P.D."/>
        </authorList>
    </citation>
    <scope>NUCLEOTIDE SEQUENCE [LARGE SCALE GENOMIC DNA]</scope>
    <source>
        <strain evidence="3">cv. Hale</strain>
    </source>
</reference>
<gene>
    <name evidence="2" type="ORF">RCOM_1707380</name>
</gene>
<keyword evidence="3" id="KW-1185">Reference proteome</keyword>
<feature type="compositionally biased region" description="Basic and acidic residues" evidence="1">
    <location>
        <begin position="165"/>
        <end position="178"/>
    </location>
</feature>
<sequence>MTVPRNSTILRATIVVDPAEPTQRFLYFYEKLYGTYDRIKEKARIAIPSMFSTIEFGLRGQTGGFYEEGGTKEARELVKKGGKRMQYLPQINLNPHPTTVAFGTARKRSTGQSTESTKSNKDSFWARQERNSPFDTKRQELIAGDDLVKGIYERSAGTRWKRQRREQPNGRAYLKEHQSPPSVRYADGEYAAEQPQGLPAVIAELTRWALRRK</sequence>
<dbReference type="InParanoid" id="B9RWY9"/>
<protein>
    <submittedName>
        <fullName evidence="2">Uncharacterized protein</fullName>
    </submittedName>
</protein>
<dbReference type="EMBL" id="EQ973825">
    <property type="protein sequence ID" value="EEF44144.1"/>
    <property type="molecule type" value="Genomic_DNA"/>
</dbReference>
<feature type="region of interest" description="Disordered" evidence="1">
    <location>
        <begin position="96"/>
        <end position="130"/>
    </location>
</feature>